<keyword evidence="7" id="KW-0479">Metal-binding</keyword>
<keyword evidence="9" id="KW-0369">Histidine metabolism</keyword>
<evidence type="ECO:0000256" key="1">
    <source>
        <dbReference type="ARBA" id="ARBA00000853"/>
    </source>
</evidence>
<protein>
    <recommendedName>
        <fullName evidence="6">Probable imidazolonepropionase</fullName>
        <ecNumber evidence="5">3.5.2.7</ecNumber>
    </recommendedName>
</protein>
<dbReference type="OrthoDB" id="194468at2759"/>
<proteinExistence type="inferred from homology"/>
<reference evidence="12" key="1">
    <citation type="submission" date="2020-11" db="EMBL/GenBank/DDBJ databases">
        <authorList>
            <person name="Tran Van P."/>
        </authorList>
    </citation>
    <scope>NUCLEOTIDE SEQUENCE</scope>
</reference>
<evidence type="ECO:0000256" key="11">
    <source>
        <dbReference type="ARBA" id="ARBA00023004"/>
    </source>
</evidence>
<evidence type="ECO:0000256" key="5">
    <source>
        <dbReference type="ARBA" id="ARBA00012864"/>
    </source>
</evidence>
<dbReference type="NCBIfam" id="TIGR01224">
    <property type="entry name" value="hutI"/>
    <property type="match status" value="1"/>
</dbReference>
<dbReference type="SUPFAM" id="SSF51556">
    <property type="entry name" value="Metallo-dependent hydrolases"/>
    <property type="match status" value="1"/>
</dbReference>
<dbReference type="EMBL" id="CAJPEX010000297">
    <property type="protein sequence ID" value="CAG0914913.1"/>
    <property type="molecule type" value="Genomic_DNA"/>
</dbReference>
<dbReference type="PANTHER" id="PTHR42752">
    <property type="entry name" value="IMIDAZOLONEPROPIONASE"/>
    <property type="match status" value="1"/>
</dbReference>
<comment type="catalytic activity">
    <reaction evidence="1">
        <text>4-imidazolone-5-propanoate + H2O = N-formimidoyl-L-glutamate</text>
        <dbReference type="Rhea" id="RHEA:23660"/>
        <dbReference type="ChEBI" id="CHEBI:15377"/>
        <dbReference type="ChEBI" id="CHEBI:58928"/>
        <dbReference type="ChEBI" id="CHEBI:77893"/>
        <dbReference type="EC" id="3.5.2.7"/>
    </reaction>
</comment>
<sequence length="410" mass="44475">MKLLVKSIKQLVQTIHRRKSCVPETNYISLRNFDEVLDVGGKCVVPGLIDGHTHPVWSGDRVHEFAMKLAGATYLEIHQAGGGINFTVAKTKEAEEQLLLDLFLNRVSRMMRSGTTLVECKSGYGLEWETEFKMLRVLEAAKALTPVKISSTYCAAHSVPQGKTPEEAADDIVMKQIPALQSEMQAGRLGVDSIDVFCEKGVYELEDTKRILLAGRNIGLRMNFHGDELHPLGGGELGGGIGAEAISHLEQLSEAGIQKMAASGTCAVLLPTTALALQLPHPPVRKMIQAGIPVALGSDFNPNAFCLSMIKSKPVSIFVKWENLIYQLGMADDLIAAVIIAGQVVHRKQATAKSETGLREACEVPLIVLRGLLMHDAVEPAARGFSSVRSLTLAPLVGQLQSIHDESVRF</sequence>
<evidence type="ECO:0000256" key="10">
    <source>
        <dbReference type="ARBA" id="ARBA00022833"/>
    </source>
</evidence>
<evidence type="ECO:0000313" key="13">
    <source>
        <dbReference type="Proteomes" id="UP000678499"/>
    </source>
</evidence>
<gene>
    <name evidence="12" type="ORF">NMOB1V02_LOCUS2582</name>
</gene>
<evidence type="ECO:0000256" key="3">
    <source>
        <dbReference type="ARBA" id="ARBA00004758"/>
    </source>
</evidence>
<evidence type="ECO:0000256" key="4">
    <source>
        <dbReference type="ARBA" id="ARBA00008002"/>
    </source>
</evidence>
<dbReference type="PANTHER" id="PTHR42752:SF1">
    <property type="entry name" value="IMIDAZOLONEPROPIONASE-RELATED"/>
    <property type="match status" value="1"/>
</dbReference>
<comment type="pathway">
    <text evidence="3">Amino-acid degradation; L-histidine degradation into L-glutamate; N-formimidoyl-L-glutamate from L-histidine: step 3/3.</text>
</comment>
<comment type="cofactor">
    <cofactor evidence="2">
        <name>Fe(3+)</name>
        <dbReference type="ChEBI" id="CHEBI:29034"/>
    </cofactor>
</comment>
<evidence type="ECO:0000313" key="12">
    <source>
        <dbReference type="EMBL" id="CAD7274761.1"/>
    </source>
</evidence>
<name>A0A7R9BI79_9CRUS</name>
<keyword evidence="8" id="KW-0378">Hydrolase</keyword>
<evidence type="ECO:0000256" key="7">
    <source>
        <dbReference type="ARBA" id="ARBA00022723"/>
    </source>
</evidence>
<dbReference type="InterPro" id="IPR032466">
    <property type="entry name" value="Metal_Hydrolase"/>
</dbReference>
<dbReference type="GO" id="GO:0050480">
    <property type="term" value="F:imidazolonepropionase activity"/>
    <property type="evidence" value="ECO:0007669"/>
    <property type="project" value="UniProtKB-EC"/>
</dbReference>
<keyword evidence="10" id="KW-0862">Zinc</keyword>
<keyword evidence="11" id="KW-0408">Iron</keyword>
<dbReference type="EC" id="3.5.2.7" evidence="5"/>
<evidence type="ECO:0000256" key="8">
    <source>
        <dbReference type="ARBA" id="ARBA00022801"/>
    </source>
</evidence>
<dbReference type="AlphaFoldDB" id="A0A7R9BI79"/>
<organism evidence="12">
    <name type="scientific">Notodromas monacha</name>
    <dbReference type="NCBI Taxonomy" id="399045"/>
    <lineage>
        <taxon>Eukaryota</taxon>
        <taxon>Metazoa</taxon>
        <taxon>Ecdysozoa</taxon>
        <taxon>Arthropoda</taxon>
        <taxon>Crustacea</taxon>
        <taxon>Oligostraca</taxon>
        <taxon>Ostracoda</taxon>
        <taxon>Podocopa</taxon>
        <taxon>Podocopida</taxon>
        <taxon>Cypridocopina</taxon>
        <taxon>Cypridoidea</taxon>
        <taxon>Cyprididae</taxon>
        <taxon>Notodromas</taxon>
    </lineage>
</organism>
<accession>A0A7R9BI79</accession>
<evidence type="ECO:0000256" key="2">
    <source>
        <dbReference type="ARBA" id="ARBA00001965"/>
    </source>
</evidence>
<dbReference type="Gene3D" id="3.20.20.140">
    <property type="entry name" value="Metal-dependent hydrolases"/>
    <property type="match status" value="1"/>
</dbReference>
<dbReference type="GO" id="GO:0046872">
    <property type="term" value="F:metal ion binding"/>
    <property type="evidence" value="ECO:0007669"/>
    <property type="project" value="UniProtKB-KW"/>
</dbReference>
<evidence type="ECO:0000256" key="9">
    <source>
        <dbReference type="ARBA" id="ARBA00022808"/>
    </source>
</evidence>
<dbReference type="Proteomes" id="UP000678499">
    <property type="component" value="Unassembled WGS sequence"/>
</dbReference>
<keyword evidence="13" id="KW-1185">Reference proteome</keyword>
<dbReference type="GO" id="GO:0019556">
    <property type="term" value="P:L-histidine catabolic process to glutamate and formamide"/>
    <property type="evidence" value="ECO:0007669"/>
    <property type="project" value="InterPro"/>
</dbReference>
<dbReference type="EMBL" id="OA882334">
    <property type="protein sequence ID" value="CAD7274761.1"/>
    <property type="molecule type" value="Genomic_DNA"/>
</dbReference>
<dbReference type="FunFam" id="3.20.20.140:FF:000007">
    <property type="entry name" value="Imidazolonepropionase"/>
    <property type="match status" value="1"/>
</dbReference>
<evidence type="ECO:0000256" key="6">
    <source>
        <dbReference type="ARBA" id="ARBA00013406"/>
    </source>
</evidence>
<comment type="similarity">
    <text evidence="4">Belongs to the metallo-dependent hydrolases superfamily. HutI family.</text>
</comment>
<dbReference type="GO" id="GO:0005737">
    <property type="term" value="C:cytoplasm"/>
    <property type="evidence" value="ECO:0007669"/>
    <property type="project" value="InterPro"/>
</dbReference>
<dbReference type="InterPro" id="IPR005920">
    <property type="entry name" value="HutI"/>
</dbReference>